<sequence length="216" mass="24154">MALAAAAAIEFNRALDRKFHIQFCDSVIVELLPESVDLVAKPGSQLQKMCQRGVIWIVERQLRSKAFVKLVSNTGAIIQAQECRSARAKKDKMIATAFAHWSWIHSKRRCMFMDLQGAQVQFADVEIVTAEHSLSEFGCGNLLELSGTDVEMFIADDAPAHEKTNRDVSVPLTEDDVESQDGDESSNTACTTQKIDAVITSVHQSLYEYRMRILFL</sequence>
<reference evidence="8" key="1">
    <citation type="submission" date="2015-04" db="EMBL/GenBank/DDBJ databases">
        <title>The genome sequence of the plant pathogenic Rhizarian Plasmodiophora brassicae reveals insights in its biotrophic life cycle and the origin of chitin synthesis.</title>
        <authorList>
            <person name="Schwelm A."/>
            <person name="Fogelqvist J."/>
            <person name="Knaust A."/>
            <person name="Julke S."/>
            <person name="Lilja T."/>
            <person name="Dhandapani V."/>
            <person name="Bonilla-Rosso G."/>
            <person name="Karlsson M."/>
            <person name="Shevchenko A."/>
            <person name="Choi S.R."/>
            <person name="Kim H.G."/>
            <person name="Park J.Y."/>
            <person name="Lim Y.P."/>
            <person name="Ludwig-Muller J."/>
            <person name="Dixelius C."/>
        </authorList>
    </citation>
    <scope>NUCLEOTIDE SEQUENCE</scope>
    <source>
        <tissue evidence="8">Potato root galls</tissue>
    </source>
</reference>
<dbReference type="GO" id="GO:0005524">
    <property type="term" value="F:ATP binding"/>
    <property type="evidence" value="ECO:0007669"/>
    <property type="project" value="UniProtKB-KW"/>
</dbReference>
<dbReference type="AlphaFoldDB" id="A0A0H5R269"/>
<dbReference type="EMBL" id="HACM01007849">
    <property type="protein sequence ID" value="CRZ08291.1"/>
    <property type="molecule type" value="Transcribed_RNA"/>
</dbReference>
<evidence type="ECO:0000256" key="6">
    <source>
        <dbReference type="SAM" id="MobiDB-lite"/>
    </source>
</evidence>
<dbReference type="Gene3D" id="3.20.200.10">
    <property type="entry name" value="MHCK/EF2 kinase"/>
    <property type="match status" value="1"/>
</dbReference>
<organism evidence="8">
    <name type="scientific">Spongospora subterranea</name>
    <dbReference type="NCBI Taxonomy" id="70186"/>
    <lineage>
        <taxon>Eukaryota</taxon>
        <taxon>Sar</taxon>
        <taxon>Rhizaria</taxon>
        <taxon>Endomyxa</taxon>
        <taxon>Phytomyxea</taxon>
        <taxon>Plasmodiophorida</taxon>
        <taxon>Plasmodiophoridae</taxon>
        <taxon>Spongospora</taxon>
    </lineage>
</organism>
<feature type="domain" description="Alpha-type protein kinase" evidence="7">
    <location>
        <begin position="1"/>
        <end position="198"/>
    </location>
</feature>
<evidence type="ECO:0000256" key="2">
    <source>
        <dbReference type="ARBA" id="ARBA00022679"/>
    </source>
</evidence>
<dbReference type="PROSITE" id="PS51158">
    <property type="entry name" value="ALPHA_KINASE"/>
    <property type="match status" value="1"/>
</dbReference>
<keyword evidence="4" id="KW-0418">Kinase</keyword>
<dbReference type="PANTHER" id="PTHR45992">
    <property type="entry name" value="EUKARYOTIC ELONGATION FACTOR 2 KINASE-RELATED"/>
    <property type="match status" value="1"/>
</dbReference>
<keyword evidence="1" id="KW-0723">Serine/threonine-protein kinase</keyword>
<dbReference type="InterPro" id="IPR051852">
    <property type="entry name" value="Alpha-type_PK"/>
</dbReference>
<dbReference type="InterPro" id="IPR004166">
    <property type="entry name" value="a-kinase_dom"/>
</dbReference>
<feature type="region of interest" description="Disordered" evidence="6">
    <location>
        <begin position="164"/>
        <end position="188"/>
    </location>
</feature>
<keyword evidence="3" id="KW-0547">Nucleotide-binding</keyword>
<evidence type="ECO:0000259" key="7">
    <source>
        <dbReference type="PROSITE" id="PS51158"/>
    </source>
</evidence>
<dbReference type="SUPFAM" id="SSF56112">
    <property type="entry name" value="Protein kinase-like (PK-like)"/>
    <property type="match status" value="1"/>
</dbReference>
<keyword evidence="2" id="KW-0808">Transferase</keyword>
<keyword evidence="5" id="KW-0067">ATP-binding</keyword>
<dbReference type="Pfam" id="PF02816">
    <property type="entry name" value="Alpha_kinase"/>
    <property type="match status" value="1"/>
</dbReference>
<accession>A0A0H5R269</accession>
<name>A0A0H5R269_9EUKA</name>
<evidence type="ECO:0000256" key="5">
    <source>
        <dbReference type="ARBA" id="ARBA00022840"/>
    </source>
</evidence>
<evidence type="ECO:0000256" key="3">
    <source>
        <dbReference type="ARBA" id="ARBA00022741"/>
    </source>
</evidence>
<dbReference type="InterPro" id="IPR011009">
    <property type="entry name" value="Kinase-like_dom_sf"/>
</dbReference>
<protein>
    <recommendedName>
        <fullName evidence="7">Alpha-type protein kinase domain-containing protein</fullName>
    </recommendedName>
</protein>
<evidence type="ECO:0000256" key="1">
    <source>
        <dbReference type="ARBA" id="ARBA00022527"/>
    </source>
</evidence>
<feature type="compositionally biased region" description="Acidic residues" evidence="6">
    <location>
        <begin position="173"/>
        <end position="184"/>
    </location>
</feature>
<dbReference type="GO" id="GO:0004674">
    <property type="term" value="F:protein serine/threonine kinase activity"/>
    <property type="evidence" value="ECO:0007669"/>
    <property type="project" value="UniProtKB-KW"/>
</dbReference>
<evidence type="ECO:0000256" key="4">
    <source>
        <dbReference type="ARBA" id="ARBA00022777"/>
    </source>
</evidence>
<proteinExistence type="predicted"/>
<dbReference type="EMBL" id="HACM01007856">
    <property type="protein sequence ID" value="CRZ08298.1"/>
    <property type="molecule type" value="Transcribed_RNA"/>
</dbReference>
<evidence type="ECO:0000313" key="8">
    <source>
        <dbReference type="EMBL" id="CRZ08298.1"/>
    </source>
</evidence>